<dbReference type="EMBL" id="CAJFDH010000002">
    <property type="protein sequence ID" value="CAD5212243.1"/>
    <property type="molecule type" value="Genomic_DNA"/>
</dbReference>
<evidence type="ECO:0000256" key="2">
    <source>
        <dbReference type="ARBA" id="ARBA00022741"/>
    </source>
</evidence>
<dbReference type="InterPro" id="IPR003593">
    <property type="entry name" value="AAA+_ATPase"/>
</dbReference>
<dbReference type="GO" id="GO:0016887">
    <property type="term" value="F:ATP hydrolysis activity"/>
    <property type="evidence" value="ECO:0007669"/>
    <property type="project" value="InterPro"/>
</dbReference>
<evidence type="ECO:0000259" key="6">
    <source>
        <dbReference type="SMART" id="SM00382"/>
    </source>
</evidence>
<accession>A0A811K9S9</accession>
<keyword evidence="3 5" id="KW-0067">ATP-binding</keyword>
<keyword evidence="2 5" id="KW-0547">Nucleotide-binding</keyword>
<evidence type="ECO:0000256" key="3">
    <source>
        <dbReference type="ARBA" id="ARBA00022840"/>
    </source>
</evidence>
<dbReference type="GO" id="GO:0007131">
    <property type="term" value="P:reciprocal meiotic recombination"/>
    <property type="evidence" value="ECO:0007669"/>
    <property type="project" value="TreeGrafter"/>
</dbReference>
<gene>
    <name evidence="7" type="ORF">BOKJ2_LOCUS4105</name>
</gene>
<evidence type="ECO:0000313" key="8">
    <source>
        <dbReference type="Proteomes" id="UP000614601"/>
    </source>
</evidence>
<dbReference type="EMBL" id="CAJFCW020000002">
    <property type="protein sequence ID" value="CAG9095371.1"/>
    <property type="molecule type" value="Genomic_DNA"/>
</dbReference>
<dbReference type="Gene3D" id="3.40.50.300">
    <property type="entry name" value="P-loop containing nucleotide triphosphate hydrolases"/>
    <property type="match status" value="1"/>
</dbReference>
<dbReference type="AlphaFoldDB" id="A0A811K9S9"/>
<feature type="domain" description="AAA+ ATPase" evidence="6">
    <location>
        <begin position="152"/>
        <end position="303"/>
    </location>
</feature>
<dbReference type="InterPro" id="IPR027417">
    <property type="entry name" value="P-loop_NTPase"/>
</dbReference>
<dbReference type="Proteomes" id="UP000614601">
    <property type="component" value="Unassembled WGS sequence"/>
</dbReference>
<comment type="caution">
    <text evidence="7">The sequence shown here is derived from an EMBL/GenBank/DDBJ whole genome shotgun (WGS) entry which is preliminary data.</text>
</comment>
<dbReference type="InterPro" id="IPR003960">
    <property type="entry name" value="ATPase_AAA_CS"/>
</dbReference>
<evidence type="ECO:0000256" key="5">
    <source>
        <dbReference type="RuleBase" id="RU003651"/>
    </source>
</evidence>
<dbReference type="InterPro" id="IPR003959">
    <property type="entry name" value="ATPase_AAA_core"/>
</dbReference>
<dbReference type="GO" id="GO:0005634">
    <property type="term" value="C:nucleus"/>
    <property type="evidence" value="ECO:0007669"/>
    <property type="project" value="TreeGrafter"/>
</dbReference>
<organism evidence="7 8">
    <name type="scientific">Bursaphelenchus okinawaensis</name>
    <dbReference type="NCBI Taxonomy" id="465554"/>
    <lineage>
        <taxon>Eukaryota</taxon>
        <taxon>Metazoa</taxon>
        <taxon>Ecdysozoa</taxon>
        <taxon>Nematoda</taxon>
        <taxon>Chromadorea</taxon>
        <taxon>Rhabditida</taxon>
        <taxon>Tylenchina</taxon>
        <taxon>Tylenchomorpha</taxon>
        <taxon>Aphelenchoidea</taxon>
        <taxon>Aphelenchoididae</taxon>
        <taxon>Bursaphelenchus</taxon>
    </lineage>
</organism>
<comment type="similarity">
    <text evidence="1">Belongs to the AAA ATPase family. PCH2 subfamily.</text>
</comment>
<evidence type="ECO:0000256" key="1">
    <source>
        <dbReference type="ARBA" id="ARBA00007271"/>
    </source>
</evidence>
<evidence type="ECO:0000313" key="7">
    <source>
        <dbReference type="EMBL" id="CAD5212243.1"/>
    </source>
</evidence>
<dbReference type="InterPro" id="IPR044539">
    <property type="entry name" value="Pch2-like"/>
</dbReference>
<keyword evidence="4" id="KW-0469">Meiosis</keyword>
<reference evidence="7" key="1">
    <citation type="submission" date="2020-09" db="EMBL/GenBank/DDBJ databases">
        <authorList>
            <person name="Kikuchi T."/>
        </authorList>
    </citation>
    <scope>NUCLEOTIDE SEQUENCE</scope>
    <source>
        <strain evidence="7">SH1</strain>
    </source>
</reference>
<dbReference type="GO" id="GO:0005524">
    <property type="term" value="F:ATP binding"/>
    <property type="evidence" value="ECO:0007669"/>
    <property type="project" value="UniProtKB-KW"/>
</dbReference>
<proteinExistence type="inferred from homology"/>
<dbReference type="SUPFAM" id="SSF52540">
    <property type="entry name" value="P-loop containing nucleoside triphosphate hydrolases"/>
    <property type="match status" value="1"/>
</dbReference>
<dbReference type="PANTHER" id="PTHR45991">
    <property type="entry name" value="PACHYTENE CHECKPOINT PROTEIN 2"/>
    <property type="match status" value="1"/>
</dbReference>
<dbReference type="FunFam" id="3.40.50.300:FF:001494">
    <property type="entry name" value="Pachytene checkpoint component Pch2"/>
    <property type="match status" value="1"/>
</dbReference>
<name>A0A811K9S9_9BILA</name>
<dbReference type="SMART" id="SM00382">
    <property type="entry name" value="AAA"/>
    <property type="match status" value="1"/>
</dbReference>
<dbReference type="GO" id="GO:0005694">
    <property type="term" value="C:chromosome"/>
    <property type="evidence" value="ECO:0007669"/>
    <property type="project" value="TreeGrafter"/>
</dbReference>
<dbReference type="PROSITE" id="PS00674">
    <property type="entry name" value="AAA"/>
    <property type="match status" value="1"/>
</dbReference>
<dbReference type="PANTHER" id="PTHR45991:SF1">
    <property type="entry name" value="PACHYTENE CHECKPOINT PROTEIN 2 HOMOLOG"/>
    <property type="match status" value="1"/>
</dbReference>
<sequence length="390" mass="43815">MKVIVEARVLKGKDRNEVGLKQNELLKHLISKGAVPNWKPVPVTCPDLASLIDYVLVGFDHEEDSEVSVTEETEVVFYWSKDYEPCVQEIFLDENSSESAVSSTIWEIPNTEFDSIWENLFFENNLKGELLRYACGVIKLSNLGVDRNVIDLNRLMLLHGPPGSGKTSLCKGLAQRIASRYQGTYKRSIFVEVNSHSLFSKWFSESGKLVQKLFDQVVEIAEEPKSLVIMLVDEVESLVMSRTSAHSNDPSDSIRAVNAVITQIDRIRRYPNVLVLTTSNITEALDPAFLDRTDISKFVGNPSRKAASGILSKAVNEMCRVGAFSNKVNQDIEKEIEGITGRNDTQKLSGRILKKAPVLAYSKMNTCRDITLDNYLVQLERTLKDLNLRP</sequence>
<evidence type="ECO:0000256" key="4">
    <source>
        <dbReference type="ARBA" id="ARBA00023254"/>
    </source>
</evidence>
<dbReference type="Proteomes" id="UP000783686">
    <property type="component" value="Unassembled WGS sequence"/>
</dbReference>
<keyword evidence="8" id="KW-1185">Reference proteome</keyword>
<dbReference type="OrthoDB" id="10042665at2759"/>
<dbReference type="GO" id="GO:0051598">
    <property type="term" value="P:meiotic recombination checkpoint signaling"/>
    <property type="evidence" value="ECO:0007669"/>
    <property type="project" value="TreeGrafter"/>
</dbReference>
<protein>
    <recommendedName>
        <fullName evidence="6">AAA+ ATPase domain-containing protein</fullName>
    </recommendedName>
</protein>
<dbReference type="Pfam" id="PF00004">
    <property type="entry name" value="AAA"/>
    <property type="match status" value="1"/>
</dbReference>